<evidence type="ECO:0000313" key="2">
    <source>
        <dbReference type="Proteomes" id="UP000032748"/>
    </source>
</evidence>
<accession>A0A0D5XVH4</accession>
<dbReference type="KEGG" id="pcz:PCL1606_12670"/>
<dbReference type="AlphaFoldDB" id="A0A0D5XVH4"/>
<name>A0A0D5XVH4_9PSED</name>
<evidence type="ECO:0000313" key="1">
    <source>
        <dbReference type="EMBL" id="AKA22722.1"/>
    </source>
</evidence>
<organism evidence="1 2">
    <name type="scientific">Pseudomonas chlororaphis</name>
    <dbReference type="NCBI Taxonomy" id="587753"/>
    <lineage>
        <taxon>Bacteria</taxon>
        <taxon>Pseudomonadati</taxon>
        <taxon>Pseudomonadota</taxon>
        <taxon>Gammaproteobacteria</taxon>
        <taxon>Pseudomonadales</taxon>
        <taxon>Pseudomonadaceae</taxon>
        <taxon>Pseudomonas</taxon>
    </lineage>
</organism>
<sequence>MIACASCAKDHGQPPADLDFVSVERKGDLPLYVIRYHSSLNILDLYGRGTGEGIASARLICALEDDDDFSVEHEIERSAYGRIQQAPARTNGSSSDFITEAFLSETLNKGQSRRNLDADELNRLLANKKALPCKAVITAYGYKAYYSKPMELPVADLLREINKPVAP</sequence>
<dbReference type="EMBL" id="CP011110">
    <property type="protein sequence ID" value="AKA22722.1"/>
    <property type="molecule type" value="Genomic_DNA"/>
</dbReference>
<gene>
    <name evidence="1" type="ORF">PCL1606_12670</name>
</gene>
<protein>
    <submittedName>
        <fullName evidence="1">Uncharacterized protein</fullName>
    </submittedName>
</protein>
<dbReference type="PATRIC" id="fig|587753.10.peg.1260"/>
<proteinExistence type="predicted"/>
<dbReference type="Proteomes" id="UP000032748">
    <property type="component" value="Chromosome"/>
</dbReference>
<reference evidence="1 2" key="1">
    <citation type="journal article" date="2015" name="Mol. Plant Microbe Interact.">
        <title>Comparative Genomic Analysis of Pseudomonas chlororaphis PCL1606 Reveals New Insight into Antifungal Compounds Involved in Biocontrol.</title>
        <authorList>
            <person name="Calderon C.E."/>
            <person name="Ramos C."/>
            <person name="de Vicente A."/>
            <person name="Cazorla F.M."/>
        </authorList>
    </citation>
    <scope>NUCLEOTIDE SEQUENCE [LARGE SCALE GENOMIC DNA]</scope>
    <source>
        <strain evidence="1 2">PCL1606</strain>
    </source>
</reference>